<sequence length="90" mass="9779">MSGRQNPVRLKIYPVYGCVRGVYGITSSRSRCGACDAVVPDNVKFCPGCGVPIYGRIGEGSYIRCSLCGAYIPDGKHLDKCPYCREPISQ</sequence>
<evidence type="ECO:0008006" key="2">
    <source>
        <dbReference type="Google" id="ProtNLM"/>
    </source>
</evidence>
<geneLocation type="plasmid" evidence="1">
    <name>pRGRH0253</name>
</geneLocation>
<organism evidence="1">
    <name type="scientific">uncultured prokaryote</name>
    <dbReference type="NCBI Taxonomy" id="198431"/>
    <lineage>
        <taxon>unclassified sequences</taxon>
        <taxon>environmental samples</taxon>
    </lineage>
</organism>
<protein>
    <recommendedName>
        <fullName evidence="2">DZANK-type domain-containing protein</fullName>
    </recommendedName>
</protein>
<evidence type="ECO:0000313" key="1">
    <source>
        <dbReference type="EMBL" id="CRY94436.1"/>
    </source>
</evidence>
<accession>A0A0H5PXG7</accession>
<reference evidence="1" key="1">
    <citation type="submission" date="2015-06" db="EMBL/GenBank/DDBJ databases">
        <authorList>
            <person name="Joergensen T."/>
        </authorList>
    </citation>
    <scope>NUCLEOTIDE SEQUENCE</scope>
    <source>
        <plasmid evidence="1">pRGRH0253</plasmid>
    </source>
</reference>
<name>A0A0H5PXG7_9ZZZZ</name>
<keyword evidence="1" id="KW-0614">Plasmid</keyword>
<dbReference type="EMBL" id="LN852926">
    <property type="protein sequence ID" value="CRY94436.1"/>
    <property type="molecule type" value="Genomic_DNA"/>
</dbReference>
<proteinExistence type="predicted"/>
<dbReference type="AlphaFoldDB" id="A0A0H5PXG7"/>
<reference evidence="1" key="2">
    <citation type="submission" date="2015-07" db="EMBL/GenBank/DDBJ databases">
        <title>Plasmids, circular viruses and viroids from rat gut.</title>
        <authorList>
            <person name="Jorgensen T.J."/>
            <person name="Hansen M.A."/>
            <person name="Xu Z."/>
            <person name="Tabak M.A."/>
            <person name="Sorensen S.J."/>
            <person name="Hansen L.H."/>
        </authorList>
    </citation>
    <scope>NUCLEOTIDE SEQUENCE</scope>
    <source>
        <plasmid evidence="1">pRGRH0253</plasmid>
    </source>
</reference>